<organism evidence="12 13">
    <name type="scientific">Dinothrombium tinctorium</name>
    <dbReference type="NCBI Taxonomy" id="1965070"/>
    <lineage>
        <taxon>Eukaryota</taxon>
        <taxon>Metazoa</taxon>
        <taxon>Ecdysozoa</taxon>
        <taxon>Arthropoda</taxon>
        <taxon>Chelicerata</taxon>
        <taxon>Arachnida</taxon>
        <taxon>Acari</taxon>
        <taxon>Acariformes</taxon>
        <taxon>Trombidiformes</taxon>
        <taxon>Prostigmata</taxon>
        <taxon>Anystina</taxon>
        <taxon>Parasitengona</taxon>
        <taxon>Trombidioidea</taxon>
        <taxon>Trombidiidae</taxon>
        <taxon>Dinothrombium</taxon>
    </lineage>
</organism>
<evidence type="ECO:0000256" key="9">
    <source>
        <dbReference type="ARBA" id="ARBA00023136"/>
    </source>
</evidence>
<protein>
    <recommendedName>
        <fullName evidence="14">Acyltransferase</fullName>
    </recommendedName>
</protein>
<keyword evidence="10" id="KW-0012">Acyltransferase</keyword>
<evidence type="ECO:0000256" key="6">
    <source>
        <dbReference type="ARBA" id="ARBA00022824"/>
    </source>
</evidence>
<keyword evidence="8" id="KW-0443">Lipid metabolism</keyword>
<evidence type="ECO:0000256" key="5">
    <source>
        <dbReference type="ARBA" id="ARBA00022692"/>
    </source>
</evidence>
<evidence type="ECO:0000313" key="12">
    <source>
        <dbReference type="EMBL" id="RWS17772.1"/>
    </source>
</evidence>
<keyword evidence="4" id="KW-0808">Transferase</keyword>
<dbReference type="PANTHER" id="PTHR12317:SF79">
    <property type="entry name" value="ACYLTRANSFERASE"/>
    <property type="match status" value="1"/>
</dbReference>
<evidence type="ECO:0000256" key="11">
    <source>
        <dbReference type="SAM" id="Phobius"/>
    </source>
</evidence>
<name>A0A443RR83_9ACAR</name>
<dbReference type="GO" id="GO:0004144">
    <property type="term" value="F:diacylglycerol O-acyltransferase activity"/>
    <property type="evidence" value="ECO:0007669"/>
    <property type="project" value="TreeGrafter"/>
</dbReference>
<dbReference type="GO" id="GO:0005789">
    <property type="term" value="C:endoplasmic reticulum membrane"/>
    <property type="evidence" value="ECO:0007669"/>
    <property type="project" value="UniProtKB-SubCell"/>
</dbReference>
<comment type="caution">
    <text evidence="12">The sequence shown here is derived from an EMBL/GenBank/DDBJ whole genome shotgun (WGS) entry which is preliminary data.</text>
</comment>
<evidence type="ECO:0000256" key="2">
    <source>
        <dbReference type="ARBA" id="ARBA00005420"/>
    </source>
</evidence>
<comment type="subcellular location">
    <subcellularLocation>
        <location evidence="1">Endoplasmic reticulum membrane</location>
        <topology evidence="1">Multi-pass membrane protein</topology>
    </subcellularLocation>
</comment>
<gene>
    <name evidence="12" type="ORF">B4U79_06093</name>
</gene>
<dbReference type="Pfam" id="PF03982">
    <property type="entry name" value="DAGAT"/>
    <property type="match status" value="1"/>
</dbReference>
<dbReference type="OrthoDB" id="264532at2759"/>
<dbReference type="EMBL" id="NCKU01000037">
    <property type="protein sequence ID" value="RWS17772.1"/>
    <property type="molecule type" value="Genomic_DNA"/>
</dbReference>
<dbReference type="InterPro" id="IPR007130">
    <property type="entry name" value="DAGAT"/>
</dbReference>
<keyword evidence="7 11" id="KW-1133">Transmembrane helix</keyword>
<keyword evidence="9 11" id="KW-0472">Membrane</keyword>
<dbReference type="AlphaFoldDB" id="A0A443RR83"/>
<evidence type="ECO:0000256" key="1">
    <source>
        <dbReference type="ARBA" id="ARBA00004477"/>
    </source>
</evidence>
<evidence type="ECO:0000256" key="8">
    <source>
        <dbReference type="ARBA" id="ARBA00023098"/>
    </source>
</evidence>
<evidence type="ECO:0008006" key="14">
    <source>
        <dbReference type="Google" id="ProtNLM"/>
    </source>
</evidence>
<dbReference type="GO" id="GO:0019432">
    <property type="term" value="P:triglyceride biosynthetic process"/>
    <property type="evidence" value="ECO:0007669"/>
    <property type="project" value="TreeGrafter"/>
</dbReference>
<keyword evidence="13" id="KW-1185">Reference proteome</keyword>
<evidence type="ECO:0000256" key="4">
    <source>
        <dbReference type="ARBA" id="ARBA00022679"/>
    </source>
</evidence>
<keyword evidence="6" id="KW-0256">Endoplasmic reticulum</keyword>
<evidence type="ECO:0000256" key="3">
    <source>
        <dbReference type="ARBA" id="ARBA00022516"/>
    </source>
</evidence>
<dbReference type="STRING" id="1965070.A0A443RR83"/>
<reference evidence="12 13" key="1">
    <citation type="journal article" date="2018" name="Gigascience">
        <title>Genomes of trombidid mites reveal novel predicted allergens and laterally-transferred genes associated with secondary metabolism.</title>
        <authorList>
            <person name="Dong X."/>
            <person name="Chaisiri K."/>
            <person name="Xia D."/>
            <person name="Armstrong S.D."/>
            <person name="Fang Y."/>
            <person name="Donnelly M.J."/>
            <person name="Kadowaki T."/>
            <person name="McGarry J.W."/>
            <person name="Darby A.C."/>
            <person name="Makepeace B.L."/>
        </authorList>
    </citation>
    <scope>NUCLEOTIDE SEQUENCE [LARGE SCALE GENOMIC DNA]</scope>
    <source>
        <strain evidence="12">UoL-WK</strain>
    </source>
</reference>
<comment type="similarity">
    <text evidence="2">Belongs to the diacylglycerol acyltransferase family.</text>
</comment>
<keyword evidence="5 11" id="KW-0812">Transmembrane</keyword>
<sequence>MSTFLGIKFAPLNTPLKRRLQTLAVIFMCTELSLCCLLTYWLYNSRYCALLLLYCIWMLYDRNTCRRGGRQFTWLRQFSLYCYVAQYFPIKLHKTVNLDLNKKYIFGCHPHGITGIGHVINFGTDATGFDELFPGIKLRGITLNINFWIPFHREYALANGLLSADKESVDYFFENSECGNAIVIVVGGAAESLDAIPNTMTLTLKNRKGFVKLALKHG</sequence>
<evidence type="ECO:0000313" key="13">
    <source>
        <dbReference type="Proteomes" id="UP000285301"/>
    </source>
</evidence>
<evidence type="ECO:0000256" key="10">
    <source>
        <dbReference type="ARBA" id="ARBA00023315"/>
    </source>
</evidence>
<dbReference type="Proteomes" id="UP000285301">
    <property type="component" value="Unassembled WGS sequence"/>
</dbReference>
<dbReference type="PANTHER" id="PTHR12317">
    <property type="entry name" value="DIACYLGLYCEROL O-ACYLTRANSFERASE"/>
    <property type="match status" value="1"/>
</dbReference>
<keyword evidence="3" id="KW-0444">Lipid biosynthesis</keyword>
<accession>A0A443RR83</accession>
<proteinExistence type="inferred from homology"/>
<feature type="transmembrane region" description="Helical" evidence="11">
    <location>
        <begin position="20"/>
        <end position="43"/>
    </location>
</feature>
<evidence type="ECO:0000256" key="7">
    <source>
        <dbReference type="ARBA" id="ARBA00022989"/>
    </source>
</evidence>